<reference evidence="2 3" key="1">
    <citation type="submission" date="2018-05" db="EMBL/GenBank/DDBJ databases">
        <title>Complete genome sequence of Massilia oculi sp. nov. CCUG 43427T (=DSM 26321T), the type strain of M. oculi, and comparison with genome sequences of other Massilia strains.</title>
        <authorList>
            <person name="Zhu B."/>
        </authorList>
    </citation>
    <scope>NUCLEOTIDE SEQUENCE [LARGE SCALE GENOMIC DNA]</scope>
    <source>
        <strain evidence="2 3">CCUG 43427</strain>
    </source>
</reference>
<dbReference type="PANTHER" id="PTHR10900:SF77">
    <property type="entry name" value="FI19380P1"/>
    <property type="match status" value="1"/>
</dbReference>
<dbReference type="FunFam" id="2.30.180.10:FF:000032">
    <property type="entry name" value="Fasciclin domain-containing protein, putative"/>
    <property type="match status" value="1"/>
</dbReference>
<dbReference type="KEGG" id="mtim:DIR46_19160"/>
<dbReference type="InterPro" id="IPR036378">
    <property type="entry name" value="FAS1_dom_sf"/>
</dbReference>
<gene>
    <name evidence="2" type="ORF">DIR46_19160</name>
</gene>
<proteinExistence type="predicted"/>
<sequence>MGNLAEVANARGFTALSAAVAKAGIGTTLTDPGAQLTVFAPTDQAFAALATRLGFTDATAMVNALPASALRSILTYHVLGSRKTAADLSAGGSSQATAYAYANAPATLRLDFTGGVKITDAVLTTANVVTPDVPASNGVIHAVDKVLVPPGVLNVVQMAQANPQFDSLVRAVVAADLQGTLAGAGPFTVFAPTNAAFAAAPQNLTTPQLRTVLTYHVIGSQVLSTQIPFGAPVATVAGQSITIASGTPPTIRDTTANPAKIVAVDVRASNGVIHVIDKVLIPAL</sequence>
<accession>A0A2S2DSI9</accession>
<name>A0A2S2DSI9_9BURK</name>
<dbReference type="InterPro" id="IPR000782">
    <property type="entry name" value="FAS1_domain"/>
</dbReference>
<feature type="domain" description="FAS1" evidence="1">
    <location>
        <begin position="1"/>
        <end position="147"/>
    </location>
</feature>
<keyword evidence="3" id="KW-1185">Reference proteome</keyword>
<evidence type="ECO:0000313" key="3">
    <source>
        <dbReference type="Proteomes" id="UP000245820"/>
    </source>
</evidence>
<evidence type="ECO:0000313" key="2">
    <source>
        <dbReference type="EMBL" id="AWL07796.1"/>
    </source>
</evidence>
<dbReference type="SMART" id="SM00554">
    <property type="entry name" value="FAS1"/>
    <property type="match status" value="2"/>
</dbReference>
<dbReference type="Proteomes" id="UP000245820">
    <property type="component" value="Chromosome"/>
</dbReference>
<dbReference type="Pfam" id="PF02469">
    <property type="entry name" value="Fasciclin"/>
    <property type="match status" value="2"/>
</dbReference>
<dbReference type="OrthoDB" id="9800666at2"/>
<organism evidence="2 3">
    <name type="scientific">Massilia oculi</name>
    <dbReference type="NCBI Taxonomy" id="945844"/>
    <lineage>
        <taxon>Bacteria</taxon>
        <taxon>Pseudomonadati</taxon>
        <taxon>Pseudomonadota</taxon>
        <taxon>Betaproteobacteria</taxon>
        <taxon>Burkholderiales</taxon>
        <taxon>Oxalobacteraceae</taxon>
        <taxon>Telluria group</taxon>
        <taxon>Massilia</taxon>
    </lineage>
</organism>
<dbReference type="EMBL" id="CP029343">
    <property type="protein sequence ID" value="AWL07796.1"/>
    <property type="molecule type" value="Genomic_DNA"/>
</dbReference>
<dbReference type="PROSITE" id="PS50213">
    <property type="entry name" value="FAS1"/>
    <property type="match status" value="2"/>
</dbReference>
<evidence type="ECO:0000259" key="1">
    <source>
        <dbReference type="PROSITE" id="PS50213"/>
    </source>
</evidence>
<dbReference type="AlphaFoldDB" id="A0A2S2DSI9"/>
<dbReference type="Gene3D" id="2.30.180.10">
    <property type="entry name" value="FAS1 domain"/>
    <property type="match status" value="2"/>
</dbReference>
<feature type="domain" description="FAS1" evidence="1">
    <location>
        <begin position="152"/>
        <end position="280"/>
    </location>
</feature>
<dbReference type="SUPFAM" id="SSF82153">
    <property type="entry name" value="FAS1 domain"/>
    <property type="match status" value="2"/>
</dbReference>
<dbReference type="InterPro" id="IPR050904">
    <property type="entry name" value="Adhesion/Biosynth-related"/>
</dbReference>
<dbReference type="GO" id="GO:0005615">
    <property type="term" value="C:extracellular space"/>
    <property type="evidence" value="ECO:0007669"/>
    <property type="project" value="TreeGrafter"/>
</dbReference>
<dbReference type="PANTHER" id="PTHR10900">
    <property type="entry name" value="PERIOSTIN-RELATED"/>
    <property type="match status" value="1"/>
</dbReference>
<protein>
    <recommendedName>
        <fullName evidence="1">FAS1 domain-containing protein</fullName>
    </recommendedName>
</protein>